<keyword evidence="7" id="KW-0812">Transmembrane</keyword>
<keyword evidence="7" id="KW-0472">Membrane</keyword>
<dbReference type="SUPFAM" id="SSF63829">
    <property type="entry name" value="Calcium-dependent phosphotriesterase"/>
    <property type="match status" value="4"/>
</dbReference>
<dbReference type="GO" id="GO:0000155">
    <property type="term" value="F:phosphorelay sensor kinase activity"/>
    <property type="evidence" value="ECO:0007669"/>
    <property type="project" value="InterPro"/>
</dbReference>
<dbReference type="AlphaFoldDB" id="A0A8A4TIA2"/>
<evidence type="ECO:0000313" key="9">
    <source>
        <dbReference type="EMBL" id="QTD49280.1"/>
    </source>
</evidence>
<dbReference type="InterPro" id="IPR004358">
    <property type="entry name" value="Sig_transdc_His_kin-like_C"/>
</dbReference>
<reference evidence="9" key="1">
    <citation type="submission" date="2021-03" db="EMBL/GenBank/DDBJ databases">
        <title>Acanthopleuribacteraceae sp. M133.</title>
        <authorList>
            <person name="Wang G."/>
        </authorList>
    </citation>
    <scope>NUCLEOTIDE SEQUENCE</scope>
    <source>
        <strain evidence="9">M133</strain>
    </source>
</reference>
<dbReference type="PROSITE" id="PS50109">
    <property type="entry name" value="HIS_KIN"/>
    <property type="match status" value="1"/>
</dbReference>
<dbReference type="Gene3D" id="1.10.287.130">
    <property type="match status" value="1"/>
</dbReference>
<dbReference type="PANTHER" id="PTHR43547">
    <property type="entry name" value="TWO-COMPONENT HISTIDINE KINASE"/>
    <property type="match status" value="1"/>
</dbReference>
<dbReference type="SUPFAM" id="SSF55874">
    <property type="entry name" value="ATPase domain of HSP90 chaperone/DNA topoisomerase II/histidine kinase"/>
    <property type="match status" value="1"/>
</dbReference>
<dbReference type="CDD" id="cd00082">
    <property type="entry name" value="HisKA"/>
    <property type="match status" value="1"/>
</dbReference>
<keyword evidence="10" id="KW-1185">Reference proteome</keyword>
<dbReference type="EMBL" id="CP071793">
    <property type="protein sequence ID" value="QTD49280.1"/>
    <property type="molecule type" value="Genomic_DNA"/>
</dbReference>
<comment type="catalytic activity">
    <reaction evidence="1">
        <text>ATP + protein L-histidine = ADP + protein N-phospho-L-histidine.</text>
        <dbReference type="EC" id="2.7.13.3"/>
    </reaction>
</comment>
<protein>
    <recommendedName>
        <fullName evidence="2">histidine kinase</fullName>
        <ecNumber evidence="2">2.7.13.3</ecNumber>
    </recommendedName>
</protein>
<dbReference type="SUPFAM" id="SSF47384">
    <property type="entry name" value="Homodimeric domain of signal transducing histidine kinase"/>
    <property type="match status" value="1"/>
</dbReference>
<dbReference type="EC" id="2.7.13.3" evidence="2"/>
<evidence type="ECO:0000256" key="6">
    <source>
        <dbReference type="ARBA" id="ARBA00023012"/>
    </source>
</evidence>
<evidence type="ECO:0000259" key="8">
    <source>
        <dbReference type="PROSITE" id="PS50109"/>
    </source>
</evidence>
<dbReference type="InterPro" id="IPR013783">
    <property type="entry name" value="Ig-like_fold"/>
</dbReference>
<dbReference type="RefSeq" id="WP_237378921.1">
    <property type="nucleotide sequence ID" value="NZ_CP071793.1"/>
</dbReference>
<evidence type="ECO:0000256" key="1">
    <source>
        <dbReference type="ARBA" id="ARBA00000085"/>
    </source>
</evidence>
<dbReference type="Pfam" id="PF07495">
    <property type="entry name" value="Y_Y_Y"/>
    <property type="match status" value="1"/>
</dbReference>
<dbReference type="Proteomes" id="UP000663929">
    <property type="component" value="Chromosome"/>
</dbReference>
<evidence type="ECO:0000256" key="7">
    <source>
        <dbReference type="SAM" id="Phobius"/>
    </source>
</evidence>
<accession>A0A8A4TIA2</accession>
<dbReference type="Gene3D" id="3.30.565.10">
    <property type="entry name" value="Histidine kinase-like ATPase, C-terminal domain"/>
    <property type="match status" value="1"/>
</dbReference>
<keyword evidence="4" id="KW-0808">Transferase</keyword>
<dbReference type="InterPro" id="IPR015943">
    <property type="entry name" value="WD40/YVTN_repeat-like_dom_sf"/>
</dbReference>
<dbReference type="SMART" id="SM00388">
    <property type="entry name" value="HisKA"/>
    <property type="match status" value="1"/>
</dbReference>
<dbReference type="PRINTS" id="PR00344">
    <property type="entry name" value="BCTRLSENSOR"/>
</dbReference>
<dbReference type="Pfam" id="PF00512">
    <property type="entry name" value="HisKA"/>
    <property type="match status" value="1"/>
</dbReference>
<dbReference type="CDD" id="cd16922">
    <property type="entry name" value="HATPase_EvgS-ArcB-TorS-like"/>
    <property type="match status" value="1"/>
</dbReference>
<dbReference type="Gene3D" id="2.60.40.10">
    <property type="entry name" value="Immunoglobulins"/>
    <property type="match status" value="1"/>
</dbReference>
<dbReference type="InterPro" id="IPR005467">
    <property type="entry name" value="His_kinase_dom"/>
</dbReference>
<dbReference type="PANTHER" id="PTHR43547:SF2">
    <property type="entry name" value="HYBRID SIGNAL TRANSDUCTION HISTIDINE KINASE C"/>
    <property type="match status" value="1"/>
</dbReference>
<dbReference type="KEGG" id="scor:J3U87_27150"/>
<dbReference type="InterPro" id="IPR003594">
    <property type="entry name" value="HATPase_dom"/>
</dbReference>
<dbReference type="InterPro" id="IPR036890">
    <property type="entry name" value="HATPase_C_sf"/>
</dbReference>
<dbReference type="InterPro" id="IPR036097">
    <property type="entry name" value="HisK_dim/P_sf"/>
</dbReference>
<feature type="transmembrane region" description="Helical" evidence="7">
    <location>
        <begin position="754"/>
        <end position="772"/>
    </location>
</feature>
<evidence type="ECO:0000313" key="10">
    <source>
        <dbReference type="Proteomes" id="UP000663929"/>
    </source>
</evidence>
<dbReference type="SMART" id="SM00387">
    <property type="entry name" value="HATPase_c"/>
    <property type="match status" value="1"/>
</dbReference>
<gene>
    <name evidence="9" type="ORF">J3U87_27150</name>
</gene>
<feature type="domain" description="Histidine kinase" evidence="8">
    <location>
        <begin position="801"/>
        <end position="1024"/>
    </location>
</feature>
<evidence type="ECO:0000256" key="2">
    <source>
        <dbReference type="ARBA" id="ARBA00012438"/>
    </source>
</evidence>
<dbReference type="FunFam" id="1.10.287.130:FF:000001">
    <property type="entry name" value="Two-component sensor histidine kinase"/>
    <property type="match status" value="1"/>
</dbReference>
<dbReference type="FunFam" id="3.30.565.10:FF:000010">
    <property type="entry name" value="Sensor histidine kinase RcsC"/>
    <property type="match status" value="1"/>
</dbReference>
<sequence>MSTGSGPRPARFDWRPRLRSSLSPFLEIALILFGHSLAWAQYLPFRTLSIDDGLLQSTVYDMYQDQQGYLWLATIAGVSRFDGLDFHNYTNHDGLPHYLTRSILQTPDGRIWVATDGGLASFNGDAFESLGHIDPRLDLPVRALYPSGPGFFIGTLGAGLCLWNGHALTCFDAPEEMKFRQVGAITSDGRDGLWLSTERGIAHFDGIRITPFPAADRLPARNVRTLYRDSRGRLWIGTHRNGALIWDGSELRVPGPVATDDAGSQPEESVENPLAGEAVNRFFESENGDMWVATRESGAFRFDAEERLVKQYTSAVGLGSNSVYSFLRDHEGGLWFGTFGGGVSRLPGEDLLRYAKQTGLPDPNVYAITQDGEGTIWIGSNGAGLSRMEGDRLVQFERNDELAHPKVMCAMSASDGSLWVGTLGGLSVFDGQAFRHYKRGRDLPHNTVYDLAEDDGGRVWIGTRRGLVKYENGMFTRPRGPNSWKAAQINTLWIDQDGVWLGSAEGLARVSRNVIQPIQRPTDAELFVQDLVRDGDGVLWLATSDGLYRYDHHGFERFGAKEGLSSSMCKAVTIDRRGHLWVGTLRGLYRYDYRTFSVFTSRDGVASNEINRGGAFRDKTGNLWFGTVHGVTKVRHDANFTPNTTPPPIHIRGLVVNGVPQRPKDVYSLPHDRNDLAISFKAITFSAPEELKYSYRLKGGEAVWRQGTTDNVLFPALSPGRYTFEVRACNSDGVCSESPARLSFQIHPPFWAEVWFRALLLAVVLAFGYLVFQDRMRKERMRTNAAAATATAEAKSRFLAAMSHELRTPLNAILGYSELLAEEAEDNDHQQYQDDLDKINYAARQLLQLVDNLLDLSKLEAEKTSMHWESFAVEEFVLKLTGLVQPLVAKGGNVFRTNLDGSPTLIYADRTKLRQILLNLISNAAKFTENGTITLRVTIDAAKNGDPHTLWQVEDTGIGMDPTQLQHLFQAYTQVHTADVAKYGGTGLGLMLCRRFCTMMGGDLTVSSEVGVGTTFSVVLPDRQKPA</sequence>
<dbReference type="Gene3D" id="2.130.10.10">
    <property type="entry name" value="YVTN repeat-like/Quinoprotein amine dehydrogenase"/>
    <property type="match status" value="2"/>
</dbReference>
<keyword evidence="6" id="KW-0902">Two-component regulatory system</keyword>
<proteinExistence type="predicted"/>
<dbReference type="InterPro" id="IPR011110">
    <property type="entry name" value="Reg_prop"/>
</dbReference>
<dbReference type="InterPro" id="IPR011123">
    <property type="entry name" value="Y_Y_Y"/>
</dbReference>
<dbReference type="Pfam" id="PF02518">
    <property type="entry name" value="HATPase_c"/>
    <property type="match status" value="1"/>
</dbReference>
<keyword evidence="5" id="KW-0418">Kinase</keyword>
<evidence type="ECO:0000256" key="3">
    <source>
        <dbReference type="ARBA" id="ARBA00022553"/>
    </source>
</evidence>
<name>A0A8A4TIA2_SULCO</name>
<evidence type="ECO:0000256" key="5">
    <source>
        <dbReference type="ARBA" id="ARBA00022777"/>
    </source>
</evidence>
<dbReference type="InterPro" id="IPR003661">
    <property type="entry name" value="HisK_dim/P_dom"/>
</dbReference>
<keyword evidence="7" id="KW-1133">Transmembrane helix</keyword>
<organism evidence="9 10">
    <name type="scientific">Sulfidibacter corallicola</name>
    <dbReference type="NCBI Taxonomy" id="2818388"/>
    <lineage>
        <taxon>Bacteria</taxon>
        <taxon>Pseudomonadati</taxon>
        <taxon>Acidobacteriota</taxon>
        <taxon>Holophagae</taxon>
        <taxon>Acanthopleuribacterales</taxon>
        <taxon>Acanthopleuribacteraceae</taxon>
        <taxon>Sulfidibacter</taxon>
    </lineage>
</organism>
<evidence type="ECO:0000256" key="4">
    <source>
        <dbReference type="ARBA" id="ARBA00022679"/>
    </source>
</evidence>
<dbReference type="Pfam" id="PF07494">
    <property type="entry name" value="Reg_prop"/>
    <property type="match status" value="6"/>
</dbReference>
<keyword evidence="3" id="KW-0597">Phosphoprotein</keyword>